<evidence type="ECO:0000313" key="1">
    <source>
        <dbReference type="EMBL" id="KAK7473244.1"/>
    </source>
</evidence>
<dbReference type="InterPro" id="IPR036047">
    <property type="entry name" value="F-box-like_dom_sf"/>
</dbReference>
<evidence type="ECO:0000313" key="2">
    <source>
        <dbReference type="Proteomes" id="UP001498398"/>
    </source>
</evidence>
<keyword evidence="2" id="KW-1185">Reference proteome</keyword>
<dbReference type="EMBL" id="JBANRG010000001">
    <property type="protein sequence ID" value="KAK7473244.1"/>
    <property type="molecule type" value="Genomic_DNA"/>
</dbReference>
<gene>
    <name evidence="1" type="ORF">VKT23_001342</name>
</gene>
<accession>A0ABR1K704</accession>
<proteinExistence type="predicted"/>
<dbReference type="SUPFAM" id="SSF81383">
    <property type="entry name" value="F-box domain"/>
    <property type="match status" value="1"/>
</dbReference>
<evidence type="ECO:0008006" key="3">
    <source>
        <dbReference type="Google" id="ProtNLM"/>
    </source>
</evidence>
<dbReference type="Proteomes" id="UP001498398">
    <property type="component" value="Unassembled WGS sequence"/>
</dbReference>
<comment type="caution">
    <text evidence="1">The sequence shown here is derived from an EMBL/GenBank/DDBJ whole genome shotgun (WGS) entry which is preliminary data.</text>
</comment>
<name>A0ABR1K704_9AGAR</name>
<reference evidence="1 2" key="1">
    <citation type="submission" date="2024-01" db="EMBL/GenBank/DDBJ databases">
        <title>A draft genome for the cacao thread blight pathogen Marasmiellus scandens.</title>
        <authorList>
            <person name="Baruah I.K."/>
            <person name="Leung J."/>
            <person name="Bukari Y."/>
            <person name="Amoako-Attah I."/>
            <person name="Meinhardt L.W."/>
            <person name="Bailey B.A."/>
            <person name="Cohen S.P."/>
        </authorList>
    </citation>
    <scope>NUCLEOTIDE SEQUENCE [LARGE SCALE GENOMIC DNA]</scope>
    <source>
        <strain evidence="1 2">GH-19</strain>
    </source>
</reference>
<protein>
    <recommendedName>
        <fullName evidence="3">F-box domain-containing protein</fullName>
    </recommendedName>
</protein>
<organism evidence="1 2">
    <name type="scientific">Marasmiellus scandens</name>
    <dbReference type="NCBI Taxonomy" id="2682957"/>
    <lineage>
        <taxon>Eukaryota</taxon>
        <taxon>Fungi</taxon>
        <taxon>Dikarya</taxon>
        <taxon>Basidiomycota</taxon>
        <taxon>Agaricomycotina</taxon>
        <taxon>Agaricomycetes</taxon>
        <taxon>Agaricomycetidae</taxon>
        <taxon>Agaricales</taxon>
        <taxon>Marasmiineae</taxon>
        <taxon>Omphalotaceae</taxon>
        <taxon>Marasmiellus</taxon>
    </lineage>
</organism>
<sequence length="435" mass="49533">MFYNMDLLTSLPDDLIQAIASDIPTTTDLFSLSLVNKCTRACLTDPVLFKWRLQKNRWDVDLWEKSCGLTRWQNNGNRWFRIGYIHDRTRQLFDEAVDGAIPPWVGGSGKPAETSVTTLRWLEYLGSVLPAVLIHHTSNIPQLTKVEYWPVWNILFQSLDELCSQSSFPNVTSSLGRIHQLADDTLQLLALSVGAVFHILDRQHLSEMLGKRLLDSALCKVIRNRTGEPSSIIFGALVPIRNHHCALMCRRFSSVLLASSILRMMMISEIHQRDRDNNGENGTFVEVLPPSPTNDKLAPQIADFDWADVIPHRQKGFAYRSFSPLEALTAEETPWLGYHTTQGYPRICFDPLMRMTLKRVITDESVVFEGSGSDGIDTFSLRGRIDLERGTLEAEKVYHNQSLKRNWTGFVTPFGLVGRWGEAAWGGWWWIWPAE</sequence>